<dbReference type="SUPFAM" id="SSF55729">
    <property type="entry name" value="Acyl-CoA N-acyltransferases (Nat)"/>
    <property type="match status" value="1"/>
</dbReference>
<sequence length="362" mass="39755">MEESLQDLVSPLREASRKLVREWGFLRPSLAGSVLSPVAVHCLIEIGDRNVHTISRLCSDLQISEGQLRRTLEELISRGDITPEQQLQVGEEDTTTYCLAAQGAQTLRSINKYAEGQVTKALAATPPGTGTDITTAFRIYAAALEAARRDEVTPPRTPVSTPPAPTPDELLIPSLVAQVPTNVTIVTGYRPGILGRPLEMHLDFYSRQMGWGRAFEAWLASSMSAFLTRLDKPINEAWAAVQSVPSSGMYATTVERIVGVIFIDGESADHEPGEVAHIRAFIVDDSTRGLGLGKKLLAAAMNFVREGNFKECRLSTSRILQTAIALYKREGFQEANESWSDRTGDGHMILEMVWHRDNPGEV</sequence>
<name>A0AAE0P7Q6_9PEZI</name>
<evidence type="ECO:0000313" key="3">
    <source>
        <dbReference type="EMBL" id="KAK3394827.1"/>
    </source>
</evidence>
<dbReference type="GO" id="GO:0008080">
    <property type="term" value="F:N-acetyltransferase activity"/>
    <property type="evidence" value="ECO:0007669"/>
    <property type="project" value="InterPro"/>
</dbReference>
<proteinExistence type="predicted"/>
<organism evidence="3 4">
    <name type="scientific">Podospora didyma</name>
    <dbReference type="NCBI Taxonomy" id="330526"/>
    <lineage>
        <taxon>Eukaryota</taxon>
        <taxon>Fungi</taxon>
        <taxon>Dikarya</taxon>
        <taxon>Ascomycota</taxon>
        <taxon>Pezizomycotina</taxon>
        <taxon>Sordariomycetes</taxon>
        <taxon>Sordariomycetidae</taxon>
        <taxon>Sordariales</taxon>
        <taxon>Podosporaceae</taxon>
        <taxon>Podospora</taxon>
    </lineage>
</organism>
<dbReference type="InterPro" id="IPR016181">
    <property type="entry name" value="Acyl_CoA_acyltransferase"/>
</dbReference>
<dbReference type="InterPro" id="IPR000182">
    <property type="entry name" value="GNAT_dom"/>
</dbReference>
<dbReference type="EMBL" id="JAULSW010000001">
    <property type="protein sequence ID" value="KAK3394827.1"/>
    <property type="molecule type" value="Genomic_DNA"/>
</dbReference>
<accession>A0AAE0P7Q6</accession>
<dbReference type="CDD" id="cd04301">
    <property type="entry name" value="NAT_SF"/>
    <property type="match status" value="1"/>
</dbReference>
<keyword evidence="4" id="KW-1185">Reference proteome</keyword>
<protein>
    <recommendedName>
        <fullName evidence="2">N-acetyltransferase domain-containing protein</fullName>
    </recommendedName>
</protein>
<dbReference type="AlphaFoldDB" id="A0AAE0P7Q6"/>
<gene>
    <name evidence="3" type="ORF">B0H63DRAFT_444927</name>
</gene>
<dbReference type="Proteomes" id="UP001285441">
    <property type="component" value="Unassembled WGS sequence"/>
</dbReference>
<feature type="domain" description="N-acetyltransferase" evidence="2">
    <location>
        <begin position="193"/>
        <end position="357"/>
    </location>
</feature>
<dbReference type="Gene3D" id="1.10.10.10">
    <property type="entry name" value="Winged helix-like DNA-binding domain superfamily/Winged helix DNA-binding domain"/>
    <property type="match status" value="1"/>
</dbReference>
<reference evidence="3" key="1">
    <citation type="journal article" date="2023" name="Mol. Phylogenet. Evol.">
        <title>Genome-scale phylogeny and comparative genomics of the fungal order Sordariales.</title>
        <authorList>
            <person name="Hensen N."/>
            <person name="Bonometti L."/>
            <person name="Westerberg I."/>
            <person name="Brannstrom I.O."/>
            <person name="Guillou S."/>
            <person name="Cros-Aarteil S."/>
            <person name="Calhoun S."/>
            <person name="Haridas S."/>
            <person name="Kuo A."/>
            <person name="Mondo S."/>
            <person name="Pangilinan J."/>
            <person name="Riley R."/>
            <person name="LaButti K."/>
            <person name="Andreopoulos B."/>
            <person name="Lipzen A."/>
            <person name="Chen C."/>
            <person name="Yan M."/>
            <person name="Daum C."/>
            <person name="Ng V."/>
            <person name="Clum A."/>
            <person name="Steindorff A."/>
            <person name="Ohm R.A."/>
            <person name="Martin F."/>
            <person name="Silar P."/>
            <person name="Natvig D.O."/>
            <person name="Lalanne C."/>
            <person name="Gautier V."/>
            <person name="Ament-Velasquez S.L."/>
            <person name="Kruys A."/>
            <person name="Hutchinson M.I."/>
            <person name="Powell A.J."/>
            <person name="Barry K."/>
            <person name="Miller A.N."/>
            <person name="Grigoriev I.V."/>
            <person name="Debuchy R."/>
            <person name="Gladieux P."/>
            <person name="Hiltunen Thoren M."/>
            <person name="Johannesson H."/>
        </authorList>
    </citation>
    <scope>NUCLEOTIDE SEQUENCE</scope>
    <source>
        <strain evidence="3">CBS 232.78</strain>
    </source>
</reference>
<evidence type="ECO:0000259" key="2">
    <source>
        <dbReference type="PROSITE" id="PS51186"/>
    </source>
</evidence>
<dbReference type="InterPro" id="IPR036388">
    <property type="entry name" value="WH-like_DNA-bd_sf"/>
</dbReference>
<dbReference type="Gene3D" id="3.40.630.30">
    <property type="match status" value="1"/>
</dbReference>
<dbReference type="InterPro" id="IPR050769">
    <property type="entry name" value="NAT_camello-type"/>
</dbReference>
<dbReference type="Pfam" id="PF13508">
    <property type="entry name" value="Acetyltransf_7"/>
    <property type="match status" value="1"/>
</dbReference>
<reference evidence="3" key="2">
    <citation type="submission" date="2023-06" db="EMBL/GenBank/DDBJ databases">
        <authorList>
            <consortium name="Lawrence Berkeley National Laboratory"/>
            <person name="Haridas S."/>
            <person name="Hensen N."/>
            <person name="Bonometti L."/>
            <person name="Westerberg I."/>
            <person name="Brannstrom I.O."/>
            <person name="Guillou S."/>
            <person name="Cros-Aarteil S."/>
            <person name="Calhoun S."/>
            <person name="Kuo A."/>
            <person name="Mondo S."/>
            <person name="Pangilinan J."/>
            <person name="Riley R."/>
            <person name="LaButti K."/>
            <person name="Andreopoulos B."/>
            <person name="Lipzen A."/>
            <person name="Chen C."/>
            <person name="Yanf M."/>
            <person name="Daum C."/>
            <person name="Ng V."/>
            <person name="Clum A."/>
            <person name="Steindorff A."/>
            <person name="Ohm R."/>
            <person name="Martin F."/>
            <person name="Silar P."/>
            <person name="Natvig D."/>
            <person name="Lalanne C."/>
            <person name="Gautier V."/>
            <person name="Ament-velasquez S.L."/>
            <person name="Kruys A."/>
            <person name="Hutchinson M.I."/>
            <person name="Powell A.J."/>
            <person name="Barry K."/>
            <person name="Miller A.N."/>
            <person name="Grigoriev I.V."/>
            <person name="Debuchy R."/>
            <person name="Gladieux P."/>
            <person name="Thoren M.H."/>
            <person name="Johannesson H."/>
        </authorList>
    </citation>
    <scope>NUCLEOTIDE SEQUENCE</scope>
    <source>
        <strain evidence="3">CBS 232.78</strain>
    </source>
</reference>
<comment type="caution">
    <text evidence="3">The sequence shown here is derived from an EMBL/GenBank/DDBJ whole genome shotgun (WGS) entry which is preliminary data.</text>
</comment>
<dbReference type="PANTHER" id="PTHR13947">
    <property type="entry name" value="GNAT FAMILY N-ACETYLTRANSFERASE"/>
    <property type="match status" value="1"/>
</dbReference>
<dbReference type="PROSITE" id="PS51186">
    <property type="entry name" value="GNAT"/>
    <property type="match status" value="1"/>
</dbReference>
<dbReference type="PANTHER" id="PTHR13947:SF37">
    <property type="entry name" value="LD18367P"/>
    <property type="match status" value="1"/>
</dbReference>
<evidence type="ECO:0000313" key="4">
    <source>
        <dbReference type="Proteomes" id="UP001285441"/>
    </source>
</evidence>
<evidence type="ECO:0000256" key="1">
    <source>
        <dbReference type="ARBA" id="ARBA00022679"/>
    </source>
</evidence>
<keyword evidence="1" id="KW-0808">Transferase</keyword>